<organism evidence="2 3">
    <name type="scientific">Rhodococcus pseudokoreensis</name>
    <dbReference type="NCBI Taxonomy" id="2811421"/>
    <lineage>
        <taxon>Bacteria</taxon>
        <taxon>Bacillati</taxon>
        <taxon>Actinomycetota</taxon>
        <taxon>Actinomycetes</taxon>
        <taxon>Mycobacteriales</taxon>
        <taxon>Nocardiaceae</taxon>
        <taxon>Rhodococcus</taxon>
    </lineage>
</organism>
<dbReference type="RefSeq" id="WP_206010381.1">
    <property type="nucleotide sequence ID" value="NZ_CP070619.1"/>
</dbReference>
<evidence type="ECO:0000256" key="1">
    <source>
        <dbReference type="SAM" id="MobiDB-lite"/>
    </source>
</evidence>
<reference evidence="2 3" key="2">
    <citation type="journal article" date="2022" name="Arch. Microbiol.">
        <title>Rhodococcus pseudokoreensis sp. nov. isolated from the rhizosphere of young M26 apple rootstocks.</title>
        <authorList>
            <person name="Kampfer P."/>
            <person name="Glaeser S.P."/>
            <person name="Blom J."/>
            <person name="Wolf J."/>
            <person name="Benning S."/>
            <person name="Schloter M."/>
            <person name="Neumann-Schaal M."/>
        </authorList>
    </citation>
    <scope>NUCLEOTIDE SEQUENCE [LARGE SCALE GENOMIC DNA]</scope>
    <source>
        <strain evidence="2 3">R79</strain>
    </source>
</reference>
<evidence type="ECO:0008006" key="4">
    <source>
        <dbReference type="Google" id="ProtNLM"/>
    </source>
</evidence>
<accession>A0A974WB31</accession>
<feature type="region of interest" description="Disordered" evidence="1">
    <location>
        <begin position="1"/>
        <end position="20"/>
    </location>
</feature>
<protein>
    <recommendedName>
        <fullName evidence="4">Histidine kinase-, DNA gyrase B-, and HSP90-like ATPase</fullName>
    </recommendedName>
</protein>
<sequence>MNRSEWWSQPVAAEGSTASEGIRRQLGKPQLDPLSVLVRETAQNSCDAALPGGGDINFDIRLHQLSGRRLEAWRDFLLPEPPGSNLGVEKAMSGSPMVMLIADRGTTGLGGPLRADEPALDGERPDFVNFIRNVGERKAVNLGGGSYGFGKGILYNVSRCHIVVADSVCIFRGKRQRRLIAAALGDGFSRDGVRYTGRHWLGLHEAGFARALLDDEAEKLAYALGLPRFHENETGTTVAVVDADLGRQINEAGKEQPRDADSAAEFILSTMMWNLWPHMLTGRPNRLVCTVKRDGFALDVPDPESLLELRPFAKAYRKLSKDGEYEVPVRKTAPTEIGRFALVKDMAPVRASKLLAAAAPFQGRAHHCARMRHADLVVDYVAGDAPTDESLQYGAVFRVSEQADQHFADAEPPTHDDWVTNGLQGTARGVVQLAKGFIKNKLTGHAGEAASPANSTAEPLAALSGRLSGLVAGTPGDGAIGRGDGDTRSGRKSSRSTGGPRFAVGPALVEEDGRPVILATVQMPTWASIHTVIVEPFIVVDGGIEDPNEFRLAPTVVGWRGVESGETREGASISIDRMDERRWQLRVVPVDDAVVRLRLRVLEVAVS</sequence>
<reference evidence="2 3" key="1">
    <citation type="journal article" date="2021" name="Microbiol. Resour. Announc.">
        <title>Complete Genome Sequences of Two Rhodococcus sp. Strains with Large and Linear Chromosomes, Isolated from Apple Rhizosphere.</title>
        <authorList>
            <person name="Benning S."/>
            <person name="Brugnone N."/>
            <person name="Siani R."/>
            <person name="Kublik S."/>
            <person name="Schloter M."/>
            <person name="Rad V."/>
        </authorList>
    </citation>
    <scope>NUCLEOTIDE SEQUENCE [LARGE SCALE GENOMIC DNA]</scope>
    <source>
        <strain evidence="2 3">R79</strain>
    </source>
</reference>
<dbReference type="EMBL" id="CP070619">
    <property type="protein sequence ID" value="QSE93905.1"/>
    <property type="molecule type" value="Genomic_DNA"/>
</dbReference>
<evidence type="ECO:0000313" key="3">
    <source>
        <dbReference type="Proteomes" id="UP000662986"/>
    </source>
</evidence>
<proteinExistence type="predicted"/>
<feature type="region of interest" description="Disordered" evidence="1">
    <location>
        <begin position="473"/>
        <end position="505"/>
    </location>
</feature>
<name>A0A974WB31_9NOCA</name>
<evidence type="ECO:0000313" key="2">
    <source>
        <dbReference type="EMBL" id="QSE93905.1"/>
    </source>
</evidence>
<dbReference type="Proteomes" id="UP000662986">
    <property type="component" value="Chromosome"/>
</dbReference>
<keyword evidence="3" id="KW-1185">Reference proteome</keyword>
<gene>
    <name evidence="2" type="ORF">JWS13_37560</name>
</gene>